<evidence type="ECO:0000256" key="1">
    <source>
        <dbReference type="SAM" id="Phobius"/>
    </source>
</evidence>
<sequence length="88" mass="10216">MEKKTLKKEAKNLSTKTATTIVINITVIFFSLKLLISQWLFSRVFYLCIQSWYYFSICDNASMVCQLVSVTWLHTSHGTYGRRTGLIK</sequence>
<dbReference type="AlphaFoldDB" id="A0A0L8HZP7"/>
<keyword evidence="1" id="KW-0812">Transmembrane</keyword>
<reference evidence="2" key="1">
    <citation type="submission" date="2015-07" db="EMBL/GenBank/DDBJ databases">
        <title>MeaNS - Measles Nucleotide Surveillance Program.</title>
        <authorList>
            <person name="Tran T."/>
            <person name="Druce J."/>
        </authorList>
    </citation>
    <scope>NUCLEOTIDE SEQUENCE</scope>
    <source>
        <strain evidence="2">UCB-OBI-ISO-001</strain>
        <tissue evidence="2">Gonad</tissue>
    </source>
</reference>
<feature type="transmembrane region" description="Helical" evidence="1">
    <location>
        <begin position="53"/>
        <end position="73"/>
    </location>
</feature>
<evidence type="ECO:0000313" key="2">
    <source>
        <dbReference type="EMBL" id="KOF94738.1"/>
    </source>
</evidence>
<feature type="transmembrane region" description="Helical" evidence="1">
    <location>
        <begin position="21"/>
        <end position="41"/>
    </location>
</feature>
<protein>
    <submittedName>
        <fullName evidence="2">Uncharacterized protein</fullName>
    </submittedName>
</protein>
<gene>
    <name evidence="2" type="ORF">OCBIM_22000753mg</name>
</gene>
<name>A0A0L8HZP7_OCTBM</name>
<keyword evidence="1" id="KW-0472">Membrane</keyword>
<accession>A0A0L8HZP7</accession>
<dbReference type="EMBL" id="KQ416878">
    <property type="protein sequence ID" value="KOF94738.1"/>
    <property type="molecule type" value="Genomic_DNA"/>
</dbReference>
<proteinExistence type="predicted"/>
<keyword evidence="1" id="KW-1133">Transmembrane helix</keyword>
<organism evidence="2">
    <name type="scientific">Octopus bimaculoides</name>
    <name type="common">California two-spotted octopus</name>
    <dbReference type="NCBI Taxonomy" id="37653"/>
    <lineage>
        <taxon>Eukaryota</taxon>
        <taxon>Metazoa</taxon>
        <taxon>Spiralia</taxon>
        <taxon>Lophotrochozoa</taxon>
        <taxon>Mollusca</taxon>
        <taxon>Cephalopoda</taxon>
        <taxon>Coleoidea</taxon>
        <taxon>Octopodiformes</taxon>
        <taxon>Octopoda</taxon>
        <taxon>Incirrata</taxon>
        <taxon>Octopodidae</taxon>
        <taxon>Octopus</taxon>
    </lineage>
</organism>